<proteinExistence type="predicted"/>
<keyword evidence="3" id="KW-1185">Reference proteome</keyword>
<reference evidence="2 3" key="1">
    <citation type="journal article" date="2020" name="bioRxiv">
        <title>Sequence and annotation of 42 cannabis genomes reveals extensive copy number variation in cannabinoid synthesis and pathogen resistance genes.</title>
        <authorList>
            <person name="Mckernan K.J."/>
            <person name="Helbert Y."/>
            <person name="Kane L.T."/>
            <person name="Ebling H."/>
            <person name="Zhang L."/>
            <person name="Liu B."/>
            <person name="Eaton Z."/>
            <person name="Mclaughlin S."/>
            <person name="Kingan S."/>
            <person name="Baybayan P."/>
            <person name="Concepcion G."/>
            <person name="Jordan M."/>
            <person name="Riva A."/>
            <person name="Barbazuk W."/>
            <person name="Harkins T."/>
        </authorList>
    </citation>
    <scope>NUCLEOTIDE SEQUENCE [LARGE SCALE GENOMIC DNA]</scope>
    <source>
        <strain evidence="3">cv. Jamaican Lion 4</strain>
        <tissue evidence="2">Leaf</tissue>
    </source>
</reference>
<accession>A0A7J6GTU5</accession>
<dbReference type="AlphaFoldDB" id="A0A7J6GTU5"/>
<gene>
    <name evidence="2" type="ORF">G4B88_003554</name>
</gene>
<feature type="region of interest" description="Disordered" evidence="1">
    <location>
        <begin position="16"/>
        <end position="39"/>
    </location>
</feature>
<dbReference type="EMBL" id="JAATIQ010000083">
    <property type="protein sequence ID" value="KAF4386337.1"/>
    <property type="molecule type" value="Genomic_DNA"/>
</dbReference>
<comment type="caution">
    <text evidence="2">The sequence shown here is derived from an EMBL/GenBank/DDBJ whole genome shotgun (WGS) entry which is preliminary data.</text>
</comment>
<evidence type="ECO:0000313" key="3">
    <source>
        <dbReference type="Proteomes" id="UP000583929"/>
    </source>
</evidence>
<evidence type="ECO:0000313" key="2">
    <source>
        <dbReference type="EMBL" id="KAF4386337.1"/>
    </source>
</evidence>
<protein>
    <submittedName>
        <fullName evidence="2">Uncharacterized protein</fullName>
    </submittedName>
</protein>
<evidence type="ECO:0000256" key="1">
    <source>
        <dbReference type="SAM" id="MobiDB-lite"/>
    </source>
</evidence>
<sequence length="138" mass="15695">MYIIIRAKTSEIEKINRSRPRHEIKRASEDKESEEAEQSGQIIPSIFPNFFPKLFSARQSVTHFSTQYEHHQRNGHQIYSMIDQMVIYVLEVGGGIFNIFDSSGSIDHGGLMGHVKVGLGLRQGYRDDSNFVLGLVNL</sequence>
<dbReference type="Proteomes" id="UP000583929">
    <property type="component" value="Unassembled WGS sequence"/>
</dbReference>
<organism evidence="2 3">
    <name type="scientific">Cannabis sativa</name>
    <name type="common">Hemp</name>
    <name type="synonym">Marijuana</name>
    <dbReference type="NCBI Taxonomy" id="3483"/>
    <lineage>
        <taxon>Eukaryota</taxon>
        <taxon>Viridiplantae</taxon>
        <taxon>Streptophyta</taxon>
        <taxon>Embryophyta</taxon>
        <taxon>Tracheophyta</taxon>
        <taxon>Spermatophyta</taxon>
        <taxon>Magnoliopsida</taxon>
        <taxon>eudicotyledons</taxon>
        <taxon>Gunneridae</taxon>
        <taxon>Pentapetalae</taxon>
        <taxon>rosids</taxon>
        <taxon>fabids</taxon>
        <taxon>Rosales</taxon>
        <taxon>Cannabaceae</taxon>
        <taxon>Cannabis</taxon>
    </lineage>
</organism>
<name>A0A7J6GTU5_CANSA</name>